<name>A0ACA9YAC0_9ASCO</name>
<proteinExistence type="predicted"/>
<evidence type="ECO:0000313" key="2">
    <source>
        <dbReference type="Proteomes" id="UP001152531"/>
    </source>
</evidence>
<keyword evidence="2" id="KW-1185">Reference proteome</keyword>
<gene>
    <name evidence="1" type="ORF">CLIB1444_06S05622</name>
</gene>
<dbReference type="EMBL" id="CALSDN010000006">
    <property type="protein sequence ID" value="CAH6721588.1"/>
    <property type="molecule type" value="Genomic_DNA"/>
</dbReference>
<comment type="caution">
    <text evidence="1">The sequence shown here is derived from an EMBL/GenBank/DDBJ whole genome shotgun (WGS) entry which is preliminary data.</text>
</comment>
<reference evidence="1" key="1">
    <citation type="submission" date="2022-06" db="EMBL/GenBank/DDBJ databases">
        <authorList>
            <person name="Legras J.-L."/>
            <person name="Devillers H."/>
            <person name="Grondin C."/>
        </authorList>
    </citation>
    <scope>NUCLEOTIDE SEQUENCE</scope>
    <source>
        <strain evidence="1">CLIB 1444</strain>
    </source>
</reference>
<sequence>MIQIGYYDPFNVYPLIQPNIESKLPLTNLHWKFQSTLKSIPKLPVKFIEENPRKVQNVDGNIMFITFKELETYKSQVRPLIKEWLKIVGEEWLIVVYNPKKDKLFKMSTFEKLRTDFGKDGKELLKHKSDDKERVFRLKETNDNDLEKLELYNDFINHLKDIILSSYSGKFQKIQSQLKDSEFKDLVHVKLILSQQKLYENLGLVKDSLMVMNEASKIMNEFTKTNKFDMSLSVRSEDIPFLLINSDILVENNLFRLKWGMFSMKAKLMLSMVDDEPLNSMKVKILAQLFQDLIVTLNDLSIIYKNDISEFNYLVSGKFIKLPDIGDLVESGIDMGELNEIKGELKLFQRSMITKLGASKGFSAGLNDFHEINLEDKEEKEFGNTISKINSTILSNEDAFYTYFESITESAISDFLDCNRTKTIDILSIDLAIINYKRQNYQKCLEILNNAYEFLIDNGWTYMGGVLLTIYIECLEKTNSNTTKSYIKLLSNLSKSHDKIDINKFTTSTDIFSKLSDEQMEVSLEEIFKVEVDHYIHYDNGYYIVLNLQNIFNDTILDLIDLKLSEELHFTAKDVQIKKNNEIRLYTQYFSEGFFKPLSLVIRKGNIRFTKDFKKSDSLINQNKDNSIYYYPIPGSPMVDLEFCSEYLLGSPQLSFKFKDVKSRDVRLNILQYEGFTFDESLLSSITGDFEVPIKITTPKIHIKVEMMFEDFTYLIDKSIDTNLMISVSVQDIFRTESIFSRYQISSLSTPIRIKGIKLLNDNDNYTVKRPKFLPTDVIITGEQTFSSFYEIVIQDDYKLKPNDEFRLEIDYSSLNDEMLEILEASLNLGDKLYLFRNLIAPKILFDFKRYIIRGDVKFHNVDEIQHILHGINKFLLQPIEIGSHSINTEDKIVPTKEPKRLLIDVPIPSIDILQIIEFKYPQKVKYIVGEPIEFEIFVEFSQRWAHSEDEDISILAESSVINENENFQLLLINDDNWLISGHKKKNFKMDVKNPTVNSFKVVLIPLNVGRILLPKVNIKLDNKDISMDLLVKNGSESLLVVPELDTITFTF</sequence>
<organism evidence="1 2">
    <name type="scientific">[Candida] jaroonii</name>
    <dbReference type="NCBI Taxonomy" id="467808"/>
    <lineage>
        <taxon>Eukaryota</taxon>
        <taxon>Fungi</taxon>
        <taxon>Dikarya</taxon>
        <taxon>Ascomycota</taxon>
        <taxon>Saccharomycotina</taxon>
        <taxon>Pichiomycetes</taxon>
        <taxon>Debaryomycetaceae</taxon>
        <taxon>Yamadazyma</taxon>
    </lineage>
</organism>
<accession>A0ACA9YAC0</accession>
<protein>
    <submittedName>
        <fullName evidence="1">Trafficking protein particle complex II-specific subunit 130</fullName>
    </submittedName>
</protein>
<dbReference type="Proteomes" id="UP001152531">
    <property type="component" value="Unassembled WGS sequence"/>
</dbReference>
<evidence type="ECO:0000313" key="1">
    <source>
        <dbReference type="EMBL" id="CAH6721588.1"/>
    </source>
</evidence>